<feature type="transmembrane region" description="Helical" evidence="7">
    <location>
        <begin position="88"/>
        <end position="109"/>
    </location>
</feature>
<dbReference type="PANTHER" id="PTHR11706">
    <property type="entry name" value="SOLUTE CARRIER PROTEIN FAMILY 11 MEMBER"/>
    <property type="match status" value="1"/>
</dbReference>
<organism evidence="8 9">
    <name type="scientific">Candidatus Magnetobacterium casense</name>
    <dbReference type="NCBI Taxonomy" id="1455061"/>
    <lineage>
        <taxon>Bacteria</taxon>
        <taxon>Pseudomonadati</taxon>
        <taxon>Nitrospirota</taxon>
        <taxon>Thermodesulfovibrionia</taxon>
        <taxon>Thermodesulfovibrionales</taxon>
        <taxon>Candidatus Magnetobacteriaceae</taxon>
        <taxon>Candidatus Magnetobacterium</taxon>
    </lineage>
</organism>
<feature type="transmembrane region" description="Helical" evidence="7">
    <location>
        <begin position="276"/>
        <end position="302"/>
    </location>
</feature>
<evidence type="ECO:0000256" key="3">
    <source>
        <dbReference type="ARBA" id="ARBA00022692"/>
    </source>
</evidence>
<feature type="transmembrane region" description="Helical" evidence="7">
    <location>
        <begin position="115"/>
        <end position="134"/>
    </location>
</feature>
<comment type="caution">
    <text evidence="8">The sequence shown here is derived from an EMBL/GenBank/DDBJ whole genome shotgun (WGS) entry which is preliminary data.</text>
</comment>
<reference evidence="8 9" key="1">
    <citation type="journal article" date="2020" name="J Geophys Res Biogeosci">
        <title>Magnetotaxis as an Adaptation to Enable Bacterial Shuttling of Microbial Sulfur and Sulfur Cycling Across Aquatic Oxic#Anoxic Interfaces.</title>
        <authorList>
            <person name="Li J."/>
            <person name="Liu P."/>
            <person name="Wang J."/>
            <person name="Roberts A.P."/>
            <person name="Pan Y."/>
        </authorList>
    </citation>
    <scope>NUCLEOTIDE SEQUENCE [LARGE SCALE GENOMIC DNA]</scope>
    <source>
        <strain evidence="8 9">MYR-1_YQ</strain>
    </source>
</reference>
<feature type="transmembrane region" description="Helical" evidence="7">
    <location>
        <begin position="323"/>
        <end position="346"/>
    </location>
</feature>
<evidence type="ECO:0000256" key="6">
    <source>
        <dbReference type="ARBA" id="ARBA00023136"/>
    </source>
</evidence>
<evidence type="ECO:0000256" key="7">
    <source>
        <dbReference type="SAM" id="Phobius"/>
    </source>
</evidence>
<keyword evidence="4" id="KW-0769">Symport</keyword>
<dbReference type="PANTHER" id="PTHR11706:SF33">
    <property type="entry name" value="NATURAL RESISTANCE-ASSOCIATED MACROPHAGE PROTEIN 2"/>
    <property type="match status" value="1"/>
</dbReference>
<keyword evidence="3 7" id="KW-0812">Transmembrane</keyword>
<feature type="transmembrane region" description="Helical" evidence="7">
    <location>
        <begin position="352"/>
        <end position="371"/>
    </location>
</feature>
<dbReference type="RefSeq" id="WP_218251624.1">
    <property type="nucleotide sequence ID" value="NZ_JABXWD010000065.1"/>
</dbReference>
<name>A0ABS6RWK0_9BACT</name>
<keyword evidence="5 7" id="KW-1133">Transmembrane helix</keyword>
<protein>
    <submittedName>
        <fullName evidence="8">Nramp family divalent metal transporter</fullName>
    </submittedName>
</protein>
<evidence type="ECO:0000256" key="2">
    <source>
        <dbReference type="ARBA" id="ARBA00022448"/>
    </source>
</evidence>
<evidence type="ECO:0000313" key="9">
    <source>
        <dbReference type="Proteomes" id="UP001196980"/>
    </source>
</evidence>
<comment type="subcellular location">
    <subcellularLocation>
        <location evidence="1">Membrane</location>
        <topology evidence="1">Multi-pass membrane protein</topology>
    </subcellularLocation>
</comment>
<dbReference type="NCBIfam" id="NF037982">
    <property type="entry name" value="Nramp_1"/>
    <property type="match status" value="1"/>
</dbReference>
<proteinExistence type="predicted"/>
<dbReference type="EMBL" id="JABXWD010000065">
    <property type="protein sequence ID" value="MBV6341011.1"/>
    <property type="molecule type" value="Genomic_DNA"/>
</dbReference>
<evidence type="ECO:0000256" key="5">
    <source>
        <dbReference type="ARBA" id="ARBA00022989"/>
    </source>
</evidence>
<evidence type="ECO:0000313" key="8">
    <source>
        <dbReference type="EMBL" id="MBV6341011.1"/>
    </source>
</evidence>
<feature type="transmembrane region" description="Helical" evidence="7">
    <location>
        <begin position="227"/>
        <end position="250"/>
    </location>
</feature>
<dbReference type="Proteomes" id="UP001196980">
    <property type="component" value="Unassembled WGS sequence"/>
</dbReference>
<sequence>MTNRWRNFIILLSIVGPGIITANVDNDAGGITTYSLAGAHFGYSLLWSLIPITIALIVVQEMSSRMGVITGKGLAELIRENYGVKITFWLMLALSVTNIGNTAAEFAGWAASNELFGISKYISVPVGALIVWLLVVKGTYQVVEKIFLAVCVVYLVYIPAAFMAKPQWSQVATEMLRPSFSFDTTYIVMLIGMVGTTIAPWMQFYLQSSVVEKGIKKETYWASRIDVVFGCFMVDIIALFIIVTCGATLFKAGVHVETAKDVAIALQPMAGRYASILFGIGLANASLFSASILPLATAYTICEGMGFEAGVNKSFRDAPIFMTLYTVFIVIGAMIVLVPTIPLIAVMWMSQVVNGVMLPFVLVFMLMLINKKDLMGDYVNGRAFNWIAWGTTITMVALTVLFVLSMFFW</sequence>
<feature type="transmembrane region" description="Helical" evidence="7">
    <location>
        <begin position="383"/>
        <end position="408"/>
    </location>
</feature>
<feature type="transmembrane region" description="Helical" evidence="7">
    <location>
        <begin position="146"/>
        <end position="164"/>
    </location>
</feature>
<accession>A0ABS6RWK0</accession>
<evidence type="ECO:0000256" key="4">
    <source>
        <dbReference type="ARBA" id="ARBA00022847"/>
    </source>
</evidence>
<dbReference type="InterPro" id="IPR001046">
    <property type="entry name" value="NRAMP_fam"/>
</dbReference>
<dbReference type="Pfam" id="PF01566">
    <property type="entry name" value="Nramp"/>
    <property type="match status" value="1"/>
</dbReference>
<keyword evidence="2" id="KW-0813">Transport</keyword>
<keyword evidence="9" id="KW-1185">Reference proteome</keyword>
<feature type="transmembrane region" description="Helical" evidence="7">
    <location>
        <begin position="184"/>
        <end position="206"/>
    </location>
</feature>
<gene>
    <name evidence="8" type="ORF">HWQ67_05390</name>
</gene>
<keyword evidence="6 7" id="KW-0472">Membrane</keyword>
<feature type="transmembrane region" description="Helical" evidence="7">
    <location>
        <begin position="37"/>
        <end position="59"/>
    </location>
</feature>
<evidence type="ECO:0000256" key="1">
    <source>
        <dbReference type="ARBA" id="ARBA00004141"/>
    </source>
</evidence>